<proteinExistence type="inferred from homology"/>
<dbReference type="PANTHER" id="PTHR30283">
    <property type="entry name" value="PEROXIDE STRESS RESPONSE PROTEIN YAAA"/>
    <property type="match status" value="1"/>
</dbReference>
<reference evidence="2 3" key="1">
    <citation type="submission" date="2021-01" db="EMBL/GenBank/DDBJ databases">
        <title>Genomic Encyclopedia of Type Strains, Phase IV (KMG-IV): sequencing the most valuable type-strain genomes for metagenomic binning, comparative biology and taxonomic classification.</title>
        <authorList>
            <person name="Goeker M."/>
        </authorList>
    </citation>
    <scope>NUCLEOTIDE SEQUENCE [LARGE SCALE GENOMIC DNA]</scope>
    <source>
        <strain evidence="2 3">DSM 27382</strain>
    </source>
</reference>
<accession>A0ABS2PRF0</accession>
<protein>
    <recommendedName>
        <fullName evidence="1">UPF0246 protein JOC28_000250</fullName>
    </recommendedName>
</protein>
<keyword evidence="3" id="KW-1185">Reference proteome</keyword>
<name>A0ABS2PRF0_9STRE</name>
<evidence type="ECO:0000313" key="2">
    <source>
        <dbReference type="EMBL" id="MBM7641962.1"/>
    </source>
</evidence>
<dbReference type="HAMAP" id="MF_00652">
    <property type="entry name" value="UPF0246"/>
    <property type="match status" value="1"/>
</dbReference>
<evidence type="ECO:0000256" key="1">
    <source>
        <dbReference type="HAMAP-Rule" id="MF_00652"/>
    </source>
</evidence>
<evidence type="ECO:0000313" key="3">
    <source>
        <dbReference type="Proteomes" id="UP000697472"/>
    </source>
</evidence>
<comment type="caution">
    <text evidence="2">The sequence shown here is derived from an EMBL/GenBank/DDBJ whole genome shotgun (WGS) entry which is preliminary data.</text>
</comment>
<dbReference type="EMBL" id="JAFBEH010000002">
    <property type="protein sequence ID" value="MBM7641962.1"/>
    <property type="molecule type" value="Genomic_DNA"/>
</dbReference>
<dbReference type="Proteomes" id="UP000697472">
    <property type="component" value="Unassembled WGS sequence"/>
</dbReference>
<dbReference type="Pfam" id="PF03883">
    <property type="entry name" value="H2O2_YaaD"/>
    <property type="match status" value="1"/>
</dbReference>
<dbReference type="PANTHER" id="PTHR30283:SF4">
    <property type="entry name" value="PEROXIDE STRESS RESISTANCE PROTEIN YAAA"/>
    <property type="match status" value="1"/>
</dbReference>
<gene>
    <name evidence="2" type="ORF">JOC28_000250</name>
</gene>
<sequence>MSDKSSAIIQEMSQMSLSQLANAYKIKEAAAEKEEARIRDIISGTAPSYPAIQLFNGLMYRYIDKNLIDSQNDYLKNCVFITSSLYGIIPAYGPIAEHRHDFHTKMSVDGQSLKAYWRHDYDDFVSKKGQIISLLSSEFEEVFSKKIRDQFITVKFMEEKDGQLKTHSTISKKARGAFLTAACQEQVQSVDKLKELTFSDFLFRPDLSTEHQLVYTKKV</sequence>
<comment type="similarity">
    <text evidence="1">Belongs to the UPF0246 family.</text>
</comment>
<organism evidence="2 3">
    <name type="scientific">Streptococcus loxodontisalivarius</name>
    <dbReference type="NCBI Taxonomy" id="1349415"/>
    <lineage>
        <taxon>Bacteria</taxon>
        <taxon>Bacillati</taxon>
        <taxon>Bacillota</taxon>
        <taxon>Bacilli</taxon>
        <taxon>Lactobacillales</taxon>
        <taxon>Streptococcaceae</taxon>
        <taxon>Streptococcus</taxon>
    </lineage>
</organism>
<dbReference type="InterPro" id="IPR005583">
    <property type="entry name" value="YaaA"/>
</dbReference>
<dbReference type="NCBIfam" id="NF002543">
    <property type="entry name" value="PRK02101.1-4"/>
    <property type="match status" value="1"/>
</dbReference>